<evidence type="ECO:0000313" key="4">
    <source>
        <dbReference type="EMBL" id="REF68721.1"/>
    </source>
</evidence>
<dbReference type="CDD" id="cd04730">
    <property type="entry name" value="NPD_like"/>
    <property type="match status" value="1"/>
</dbReference>
<organism evidence="4 5">
    <name type="scientific">Paracoccus versutus</name>
    <name type="common">Thiobacillus versutus</name>
    <dbReference type="NCBI Taxonomy" id="34007"/>
    <lineage>
        <taxon>Bacteria</taxon>
        <taxon>Pseudomonadati</taxon>
        <taxon>Pseudomonadota</taxon>
        <taxon>Alphaproteobacteria</taxon>
        <taxon>Rhodobacterales</taxon>
        <taxon>Paracoccaceae</taxon>
        <taxon>Paracoccus</taxon>
    </lineage>
</organism>
<dbReference type="GO" id="GO:0018580">
    <property type="term" value="F:nitronate monooxygenase activity"/>
    <property type="evidence" value="ECO:0007669"/>
    <property type="project" value="InterPro"/>
</dbReference>
<accession>A0A3D9XGI0</accession>
<dbReference type="InterPro" id="IPR004136">
    <property type="entry name" value="NMO"/>
</dbReference>
<dbReference type="Proteomes" id="UP000256941">
    <property type="component" value="Unassembled WGS sequence"/>
</dbReference>
<evidence type="ECO:0000313" key="5">
    <source>
        <dbReference type="Proteomes" id="UP000256941"/>
    </source>
</evidence>
<proteinExistence type="predicted"/>
<evidence type="ECO:0000256" key="2">
    <source>
        <dbReference type="ARBA" id="ARBA00022643"/>
    </source>
</evidence>
<sequence>MANKKLRTPLCDLLNIEVPILQAGMGGVAFGPLAAAVSKAGGLGTIAAISPTPARVEEEIKLVRSITDKPLCVDIGFPARAPKDLSEVQLDKMPEPLERLQKEIEELGVEVKPVDDQAMSIEDAKEKLEICFRHKVEVVACALGTPKWAVEACHENGVKVISVVGSARHARSAIRNGADVVVVQGTEGGGHTGDVGLNTLLAEVLEFATVPVVAAGGIVNGAQIAGLLTAGAQGVWVGTRFIATPESSVGPNYKQSIVEADYDQTIRSLLFDGLYVRQIKNRYTEVWEGHEDEMLPYPLQRKAQGPVRFAAAAADLKDHQALPAGQGSSVIRDILPAGAVLERLVEETVAQLSSLQNRVQFG</sequence>
<evidence type="ECO:0000256" key="3">
    <source>
        <dbReference type="ARBA" id="ARBA00023002"/>
    </source>
</evidence>
<comment type="caution">
    <text evidence="4">The sequence shown here is derived from an EMBL/GenBank/DDBJ whole genome shotgun (WGS) entry which is preliminary data.</text>
</comment>
<dbReference type="EMBL" id="QTUJ01000003">
    <property type="protein sequence ID" value="REF68721.1"/>
    <property type="molecule type" value="Genomic_DNA"/>
</dbReference>
<dbReference type="GO" id="GO:0051213">
    <property type="term" value="F:dioxygenase activity"/>
    <property type="evidence" value="ECO:0007669"/>
    <property type="project" value="UniProtKB-KW"/>
</dbReference>
<dbReference type="InterPro" id="IPR013785">
    <property type="entry name" value="Aldolase_TIM"/>
</dbReference>
<evidence type="ECO:0000256" key="1">
    <source>
        <dbReference type="ARBA" id="ARBA00022630"/>
    </source>
</evidence>
<keyword evidence="4" id="KW-0223">Dioxygenase</keyword>
<keyword evidence="2" id="KW-0288">FMN</keyword>
<dbReference type="SUPFAM" id="SSF51412">
    <property type="entry name" value="Inosine monophosphate dehydrogenase (IMPDH)"/>
    <property type="match status" value="1"/>
</dbReference>
<dbReference type="Gene3D" id="3.20.20.70">
    <property type="entry name" value="Aldolase class I"/>
    <property type="match status" value="1"/>
</dbReference>
<keyword evidence="3" id="KW-0560">Oxidoreductase</keyword>
<gene>
    <name evidence="4" type="ORF">BDD41_3791</name>
</gene>
<dbReference type="AlphaFoldDB" id="A0A3D9XGI0"/>
<dbReference type="RefSeq" id="WP_116222661.1">
    <property type="nucleotide sequence ID" value="NZ_CP038197.1"/>
</dbReference>
<protein>
    <submittedName>
        <fullName evidence="4">NAD(P)H-dependent flavin oxidoreductase YrpB (Nitropropane dioxygenase family)</fullName>
    </submittedName>
</protein>
<dbReference type="Pfam" id="PF03060">
    <property type="entry name" value="NMO"/>
    <property type="match status" value="1"/>
</dbReference>
<name>A0A3D9XGI0_PARVE</name>
<keyword evidence="1" id="KW-0285">Flavoprotein</keyword>
<dbReference type="PANTHER" id="PTHR32332:SF38">
    <property type="entry name" value="MONOOXYGENASE RV1533-RELATED"/>
    <property type="match status" value="1"/>
</dbReference>
<reference evidence="4 5" key="1">
    <citation type="submission" date="2018-08" db="EMBL/GenBank/DDBJ databases">
        <title>Genomic Encyclopedia of Archaeal and Bacterial Type Strains, Phase II (KMG-II): from individual species to whole genera.</title>
        <authorList>
            <person name="Goeker M."/>
        </authorList>
    </citation>
    <scope>NUCLEOTIDE SEQUENCE [LARGE SCALE GENOMIC DNA]</scope>
    <source>
        <strain evidence="4 5">DSM 17099</strain>
    </source>
</reference>
<dbReference type="PANTHER" id="PTHR32332">
    <property type="entry name" value="2-NITROPROPANE DIOXYGENASE"/>
    <property type="match status" value="1"/>
</dbReference>